<dbReference type="SUPFAM" id="SSF141868">
    <property type="entry name" value="EAL domain-like"/>
    <property type="match status" value="1"/>
</dbReference>
<dbReference type="InterPro" id="IPR050706">
    <property type="entry name" value="Cyclic-di-GMP_PDE-like"/>
</dbReference>
<comment type="caution">
    <text evidence="4">The sequence shown here is derived from an EMBL/GenBank/DDBJ whole genome shotgun (WGS) entry which is preliminary data.</text>
</comment>
<dbReference type="Proteomes" id="UP000610760">
    <property type="component" value="Unassembled WGS sequence"/>
</dbReference>
<keyword evidence="2" id="KW-0472">Membrane</keyword>
<gene>
    <name evidence="4" type="ORF">H8710_08640</name>
</gene>
<evidence type="ECO:0000256" key="2">
    <source>
        <dbReference type="SAM" id="Phobius"/>
    </source>
</evidence>
<dbReference type="GO" id="GO:0071111">
    <property type="term" value="F:cyclic-guanylate-specific phosphodiesterase activity"/>
    <property type="evidence" value="ECO:0007669"/>
    <property type="project" value="InterPro"/>
</dbReference>
<keyword evidence="2" id="KW-0812">Transmembrane</keyword>
<name>A0A926E5W3_9FIRM</name>
<feature type="transmembrane region" description="Helical" evidence="2">
    <location>
        <begin position="423"/>
        <end position="447"/>
    </location>
</feature>
<dbReference type="PANTHER" id="PTHR33121">
    <property type="entry name" value="CYCLIC DI-GMP PHOSPHODIESTERASE PDEF"/>
    <property type="match status" value="1"/>
</dbReference>
<feature type="transmembrane region" description="Helical" evidence="2">
    <location>
        <begin position="20"/>
        <end position="38"/>
    </location>
</feature>
<feature type="domain" description="EAL" evidence="3">
    <location>
        <begin position="480"/>
        <end position="732"/>
    </location>
</feature>
<evidence type="ECO:0000259" key="3">
    <source>
        <dbReference type="PROSITE" id="PS50883"/>
    </source>
</evidence>
<dbReference type="PROSITE" id="PS50883">
    <property type="entry name" value="EAL"/>
    <property type="match status" value="1"/>
</dbReference>
<dbReference type="RefSeq" id="WP_249295109.1">
    <property type="nucleotide sequence ID" value="NZ_JACRSV010000002.1"/>
</dbReference>
<reference evidence="4" key="1">
    <citation type="submission" date="2020-08" db="EMBL/GenBank/DDBJ databases">
        <title>Genome public.</title>
        <authorList>
            <person name="Liu C."/>
            <person name="Sun Q."/>
        </authorList>
    </citation>
    <scope>NUCLEOTIDE SEQUENCE</scope>
    <source>
        <strain evidence="4">NSJ-33</strain>
    </source>
</reference>
<dbReference type="CDD" id="cd01948">
    <property type="entry name" value="EAL"/>
    <property type="match status" value="1"/>
</dbReference>
<evidence type="ECO:0000256" key="1">
    <source>
        <dbReference type="SAM" id="MobiDB-lite"/>
    </source>
</evidence>
<dbReference type="Gene3D" id="3.20.20.450">
    <property type="entry name" value="EAL domain"/>
    <property type="match status" value="1"/>
</dbReference>
<keyword evidence="5" id="KW-1185">Reference proteome</keyword>
<accession>A0A926E5W3</accession>
<dbReference type="PANTHER" id="PTHR33121:SF79">
    <property type="entry name" value="CYCLIC DI-GMP PHOSPHODIESTERASE PDED-RELATED"/>
    <property type="match status" value="1"/>
</dbReference>
<organism evidence="4 5">
    <name type="scientific">Fumia xinanensis</name>
    <dbReference type="NCBI Taxonomy" id="2763659"/>
    <lineage>
        <taxon>Bacteria</taxon>
        <taxon>Bacillati</taxon>
        <taxon>Bacillota</taxon>
        <taxon>Clostridia</taxon>
        <taxon>Eubacteriales</taxon>
        <taxon>Oscillospiraceae</taxon>
        <taxon>Fumia</taxon>
    </lineage>
</organism>
<sequence>MTDLNIFDLLLALKKKLRVIIIFTILFTFAAFGMAKMMQSYTATLHLQYKFDEAKEGQAPDGTKLDVYQIMSPSIISSALNNLNMDLDLSVEDVRNQMLVTEVVDAKATEIQKASVEKGEEYVINPTEYTIKYTCDGSYGAEFGNRLLSAIIKAYDEQFAEEYYNMTNVINFMDNVETDDMDYMMLCDFISSNLDNIISSLNGLKDGNESFRSVTTGLSFDVLASYFQNLKDTDYQKYYANVREGLLTKDKEKLLKTYQNKIESNRQQMETNQKESDLLHDTVSSFYDQYKESPLYKQAINTQSTTNGSNSENKTLVYDENLLKNINTYDDMMIRYVDAGTNAAILRRDSAYYQNLIDEFSANTVSAAAQQELLAQNEIILDEMLTNLNTYVQMANKTLDDYYGRLTANHIKYLMAVDVTPNIAIPVVLVLGFFIGLFMICVICVFIEMFKRNIERKKLQELSAESAFSHITPEIINGMTMIERAFYEQALNGFDEFYLLYQPMVDGDKNWIMAETLVRWNSSRLGHIMPDEFLPIAEKYGLLDSFGVWIFRNVCHKQKEWSDQCLSHQISVNYSVSQIESGSFVDSLFQIMSETKADPQKICLEISGGGEIDNINYVAQKFVALKALGVMVAIDRFGDTLSSLRVLYEIPADIVKISRNYIASLEAAEHNSFLVDTITICKEQNLKICMLGVENELQVKRLKDMGISYMQGYYFSSPLSAKDYTMKIAEDTDRAYAAKKKGADSEDAENNGVVSVVIGADAPTQVDADSNEAVGQKSEAEVNVKEASGEVSETAETVKTAETGDAKPAIETEIFEAAAEAEALESEVMTEVSEAVQEIACEEPAPIAEEPQKTVKHKVSPAKTGAAGRVKVRKVQNRKNHR</sequence>
<protein>
    <submittedName>
        <fullName evidence="4">EAL domain-containing protein</fullName>
    </submittedName>
</protein>
<dbReference type="EMBL" id="JACRSV010000002">
    <property type="protein sequence ID" value="MBC8560133.1"/>
    <property type="molecule type" value="Genomic_DNA"/>
</dbReference>
<feature type="region of interest" description="Disordered" evidence="1">
    <location>
        <begin position="844"/>
        <end position="882"/>
    </location>
</feature>
<dbReference type="InterPro" id="IPR035919">
    <property type="entry name" value="EAL_sf"/>
</dbReference>
<dbReference type="AlphaFoldDB" id="A0A926E5W3"/>
<feature type="compositionally biased region" description="Basic residues" evidence="1">
    <location>
        <begin position="870"/>
        <end position="882"/>
    </location>
</feature>
<evidence type="ECO:0000313" key="5">
    <source>
        <dbReference type="Proteomes" id="UP000610760"/>
    </source>
</evidence>
<keyword evidence="2" id="KW-1133">Transmembrane helix</keyword>
<dbReference type="InterPro" id="IPR001633">
    <property type="entry name" value="EAL_dom"/>
</dbReference>
<dbReference type="SMART" id="SM00052">
    <property type="entry name" value="EAL"/>
    <property type="match status" value="1"/>
</dbReference>
<proteinExistence type="predicted"/>
<dbReference type="Pfam" id="PF00563">
    <property type="entry name" value="EAL"/>
    <property type="match status" value="1"/>
</dbReference>
<evidence type="ECO:0000313" key="4">
    <source>
        <dbReference type="EMBL" id="MBC8560133.1"/>
    </source>
</evidence>